<evidence type="ECO:0008006" key="3">
    <source>
        <dbReference type="Google" id="ProtNLM"/>
    </source>
</evidence>
<dbReference type="AlphaFoldDB" id="A0A5E7CWN7"/>
<gene>
    <name evidence="1" type="ORF">PS712_02586</name>
</gene>
<name>A0A5E7CWN7_PSEFL</name>
<sequence length="123" mass="14315">MPTLNPFPNRYRPLQTSLTDTTPLIIDTEANPQDILESALQRIRASSDLRNGADAQHLIETLEEHFTIDFVDFDNYRYFQPDGYDVFLKRKAKGRGEKVPLTIGMLYRAIKAQRWDTQELEEL</sequence>
<dbReference type="Pfam" id="PF07377">
    <property type="entry name" value="DUF1493"/>
    <property type="match status" value="1"/>
</dbReference>
<proteinExistence type="predicted"/>
<dbReference type="EMBL" id="CABVIB010000011">
    <property type="protein sequence ID" value="VVN99953.1"/>
    <property type="molecule type" value="Genomic_DNA"/>
</dbReference>
<evidence type="ECO:0000313" key="1">
    <source>
        <dbReference type="EMBL" id="VVN99953.1"/>
    </source>
</evidence>
<reference evidence="1 2" key="1">
    <citation type="submission" date="2019-09" db="EMBL/GenBank/DDBJ databases">
        <authorList>
            <person name="Chandra G."/>
            <person name="Truman W A."/>
        </authorList>
    </citation>
    <scope>NUCLEOTIDE SEQUENCE [LARGE SCALE GENOMIC DNA]</scope>
    <source>
        <strain evidence="1">PS712</strain>
    </source>
</reference>
<dbReference type="InterPro" id="IPR010862">
    <property type="entry name" value="DUF1493"/>
</dbReference>
<dbReference type="Proteomes" id="UP000326018">
    <property type="component" value="Unassembled WGS sequence"/>
</dbReference>
<protein>
    <recommendedName>
        <fullName evidence="3">DUF1493 family protein</fullName>
    </recommendedName>
</protein>
<accession>A0A5E7CWN7</accession>
<organism evidence="1 2">
    <name type="scientific">Pseudomonas fluorescens</name>
    <dbReference type="NCBI Taxonomy" id="294"/>
    <lineage>
        <taxon>Bacteria</taxon>
        <taxon>Pseudomonadati</taxon>
        <taxon>Pseudomonadota</taxon>
        <taxon>Gammaproteobacteria</taxon>
        <taxon>Pseudomonadales</taxon>
        <taxon>Pseudomonadaceae</taxon>
        <taxon>Pseudomonas</taxon>
    </lineage>
</organism>
<evidence type="ECO:0000313" key="2">
    <source>
        <dbReference type="Proteomes" id="UP000326018"/>
    </source>
</evidence>
<dbReference type="RefSeq" id="WP_224792374.1">
    <property type="nucleotide sequence ID" value="NZ_CABVIB010000011.1"/>
</dbReference>